<dbReference type="GO" id="GO:0016020">
    <property type="term" value="C:membrane"/>
    <property type="evidence" value="ECO:0007669"/>
    <property type="project" value="TreeGrafter"/>
</dbReference>
<dbReference type="PANTHER" id="PTHR10281:SF4">
    <property type="entry name" value="NEUFERRICIN"/>
    <property type="match status" value="1"/>
</dbReference>
<evidence type="ECO:0000259" key="4">
    <source>
        <dbReference type="SMART" id="SM01117"/>
    </source>
</evidence>
<dbReference type="SUPFAM" id="SSF55856">
    <property type="entry name" value="Cytochrome b5-like heme/steroid binding domain"/>
    <property type="match status" value="1"/>
</dbReference>
<evidence type="ECO:0000256" key="1">
    <source>
        <dbReference type="ARBA" id="ARBA00038357"/>
    </source>
</evidence>
<dbReference type="InterPro" id="IPR001199">
    <property type="entry name" value="Cyt_B5-like_heme/steroid-bd"/>
</dbReference>
<feature type="signal peptide" evidence="3">
    <location>
        <begin position="1"/>
        <end position="22"/>
    </location>
</feature>
<dbReference type="Pfam" id="PF00173">
    <property type="entry name" value="Cyt-b5"/>
    <property type="match status" value="1"/>
</dbReference>
<dbReference type="EMBL" id="CASHTH010003769">
    <property type="protein sequence ID" value="CAI8049014.1"/>
    <property type="molecule type" value="Genomic_DNA"/>
</dbReference>
<organism evidence="5 6">
    <name type="scientific">Geodia barretti</name>
    <name type="common">Barrett's horny sponge</name>
    <dbReference type="NCBI Taxonomy" id="519541"/>
    <lineage>
        <taxon>Eukaryota</taxon>
        <taxon>Metazoa</taxon>
        <taxon>Porifera</taxon>
        <taxon>Demospongiae</taxon>
        <taxon>Heteroscleromorpha</taxon>
        <taxon>Tetractinellida</taxon>
        <taxon>Astrophorina</taxon>
        <taxon>Geodiidae</taxon>
        <taxon>Geodia</taxon>
    </lineage>
</organism>
<dbReference type="InterPro" id="IPR036400">
    <property type="entry name" value="Cyt_B5-like_heme/steroid_sf"/>
</dbReference>
<dbReference type="SMART" id="SM01117">
    <property type="entry name" value="Cyt-b5"/>
    <property type="match status" value="1"/>
</dbReference>
<feature type="domain" description="Cytochrome b5 heme-binding" evidence="4">
    <location>
        <begin position="82"/>
        <end position="178"/>
    </location>
</feature>
<feature type="region of interest" description="Disordered" evidence="2">
    <location>
        <begin position="32"/>
        <end position="77"/>
    </location>
</feature>
<proteinExistence type="inferred from homology"/>
<accession>A0AA35X9B0</accession>
<protein>
    <submittedName>
        <fullName evidence="5">Neuferricin</fullName>
    </submittedName>
</protein>
<feature type="compositionally biased region" description="Polar residues" evidence="2">
    <location>
        <begin position="32"/>
        <end position="58"/>
    </location>
</feature>
<dbReference type="AlphaFoldDB" id="A0AA35X9B0"/>
<keyword evidence="6" id="KW-1185">Reference proteome</keyword>
<feature type="chain" id="PRO_5041272981" evidence="3">
    <location>
        <begin position="23"/>
        <end position="299"/>
    </location>
</feature>
<name>A0AA35X9B0_GEOBA</name>
<dbReference type="GO" id="GO:0012505">
    <property type="term" value="C:endomembrane system"/>
    <property type="evidence" value="ECO:0007669"/>
    <property type="project" value="TreeGrafter"/>
</dbReference>
<keyword evidence="3" id="KW-0732">Signal</keyword>
<evidence type="ECO:0000256" key="2">
    <source>
        <dbReference type="SAM" id="MobiDB-lite"/>
    </source>
</evidence>
<dbReference type="Proteomes" id="UP001174909">
    <property type="component" value="Unassembled WGS sequence"/>
</dbReference>
<dbReference type="PANTHER" id="PTHR10281">
    <property type="entry name" value="MEMBRANE-ASSOCIATED PROGESTERONE RECEPTOR COMPONENT-RELATED"/>
    <property type="match status" value="1"/>
</dbReference>
<reference evidence="5" key="1">
    <citation type="submission" date="2023-03" db="EMBL/GenBank/DDBJ databases">
        <authorList>
            <person name="Steffen K."/>
            <person name="Cardenas P."/>
        </authorList>
    </citation>
    <scope>NUCLEOTIDE SEQUENCE</scope>
</reference>
<comment type="caution">
    <text evidence="5">The sequence shown here is derived from an EMBL/GenBank/DDBJ whole genome shotgun (WGS) entry which is preliminary data.</text>
</comment>
<dbReference type="Gene3D" id="3.10.120.10">
    <property type="entry name" value="Cytochrome b5-like heme/steroid binding domain"/>
    <property type="match status" value="1"/>
</dbReference>
<gene>
    <name evidence="5" type="ORF">GBAR_LOCUS26991</name>
</gene>
<sequence length="299" mass="33694">MFSKSNLFCLGALLVLVAVTYQYRSEIGQLIQRSPSTPSKQPRRPTTSMPGETKLPTSFYNPPFDPDNPPEELRSPSGRRLFTKNELAAHGPNGPLKPILLAVMGLVYDVDKAPENYGPEGGYKFFAGKDGSRAYVTGEFNGEGLTDDLEGLSPLEIGEIEGWTQFYEKQYTFVGKLIGRYYNEDGSKTKEWHEVQALLSQKEALEAERRELEKRFPGCNSRWNKKEGGYVFCSEKSGGVHRDWVGFPRRYFAPGSSSWRCCCVHERDLDNPHVKLYPDCDPSATGCKTDPEKLRKLKS</sequence>
<evidence type="ECO:0000256" key="3">
    <source>
        <dbReference type="SAM" id="SignalP"/>
    </source>
</evidence>
<dbReference type="InterPro" id="IPR050577">
    <property type="entry name" value="MAPR/NEUFC/NENF-like"/>
</dbReference>
<evidence type="ECO:0000313" key="5">
    <source>
        <dbReference type="EMBL" id="CAI8049014.1"/>
    </source>
</evidence>
<evidence type="ECO:0000313" key="6">
    <source>
        <dbReference type="Proteomes" id="UP001174909"/>
    </source>
</evidence>
<comment type="similarity">
    <text evidence="1">Belongs to the cytochrome b5 family. MAPR subfamily.</text>
</comment>